<dbReference type="Proteomes" id="UP000530928">
    <property type="component" value="Unassembled WGS sequence"/>
</dbReference>
<sequence>MSVTLTAQDKLTLRSAAYGAVALLAAADVAGAPHKAATAGSLSLYAATGPIGHVLAEKKPGVRIEGKTAAAMADHVLPALSASVALLKQQDPAAADDFRHTVLVAVDSAARAHKGEPSPTAAVMAGKIAAALDADSVGGGR</sequence>
<proteinExistence type="predicted"/>
<dbReference type="RefSeq" id="WP_181610792.1">
    <property type="nucleotide sequence ID" value="NZ_BAABAM010000002.1"/>
</dbReference>
<comment type="caution">
    <text evidence="1">The sequence shown here is derived from an EMBL/GenBank/DDBJ whole genome shotgun (WGS) entry which is preliminary data.</text>
</comment>
<evidence type="ECO:0000313" key="1">
    <source>
        <dbReference type="EMBL" id="MBA2892059.1"/>
    </source>
</evidence>
<reference evidence="1 2" key="1">
    <citation type="submission" date="2020-07" db="EMBL/GenBank/DDBJ databases">
        <title>Genomic Encyclopedia of Type Strains, Phase IV (KMG-IV): sequencing the most valuable type-strain genomes for metagenomic binning, comparative biology and taxonomic classification.</title>
        <authorList>
            <person name="Goeker M."/>
        </authorList>
    </citation>
    <scope>NUCLEOTIDE SEQUENCE [LARGE SCALE GENOMIC DNA]</scope>
    <source>
        <strain evidence="1 2">DSM 45533</strain>
    </source>
</reference>
<organism evidence="1 2">
    <name type="scientific">Nonomuraea soli</name>
    <dbReference type="NCBI Taxonomy" id="1032476"/>
    <lineage>
        <taxon>Bacteria</taxon>
        <taxon>Bacillati</taxon>
        <taxon>Actinomycetota</taxon>
        <taxon>Actinomycetes</taxon>
        <taxon>Streptosporangiales</taxon>
        <taxon>Streptosporangiaceae</taxon>
        <taxon>Nonomuraea</taxon>
    </lineage>
</organism>
<evidence type="ECO:0000313" key="2">
    <source>
        <dbReference type="Proteomes" id="UP000530928"/>
    </source>
</evidence>
<dbReference type="AlphaFoldDB" id="A0A7W0HQL4"/>
<dbReference type="EMBL" id="JACDUR010000003">
    <property type="protein sequence ID" value="MBA2892059.1"/>
    <property type="molecule type" value="Genomic_DNA"/>
</dbReference>
<name>A0A7W0HQL4_9ACTN</name>
<protein>
    <submittedName>
        <fullName evidence="1">Uncharacterized protein</fullName>
    </submittedName>
</protein>
<accession>A0A7W0HQL4</accession>
<gene>
    <name evidence="1" type="ORF">HNR30_003400</name>
</gene>
<keyword evidence="2" id="KW-1185">Reference proteome</keyword>